<dbReference type="Pfam" id="PF04909">
    <property type="entry name" value="Amidohydro_2"/>
    <property type="match status" value="1"/>
</dbReference>
<protein>
    <submittedName>
        <fullName evidence="4">Predicted metal-dependent hydrolase, TIM-barrel fold</fullName>
    </submittedName>
</protein>
<dbReference type="Proteomes" id="UP000199412">
    <property type="component" value="Unassembled WGS sequence"/>
</dbReference>
<dbReference type="Gene3D" id="3.20.20.140">
    <property type="entry name" value="Metal-dependent hydrolases"/>
    <property type="match status" value="1"/>
</dbReference>
<dbReference type="GO" id="GO:0005737">
    <property type="term" value="C:cytoplasm"/>
    <property type="evidence" value="ECO:0007669"/>
    <property type="project" value="TreeGrafter"/>
</dbReference>
<keyword evidence="1" id="KW-0456">Lyase</keyword>
<evidence type="ECO:0000256" key="1">
    <source>
        <dbReference type="ARBA" id="ARBA00023239"/>
    </source>
</evidence>
<reference evidence="4 5" key="1">
    <citation type="submission" date="2016-10" db="EMBL/GenBank/DDBJ databases">
        <authorList>
            <person name="de Groot N.N."/>
        </authorList>
    </citation>
    <scope>NUCLEOTIDE SEQUENCE [LARGE SCALE GENOMIC DNA]</scope>
    <source>
        <strain evidence="4 5">ATCC 700224</strain>
    </source>
</reference>
<feature type="domain" description="Amidohydrolase-related" evidence="3">
    <location>
        <begin position="121"/>
        <end position="377"/>
    </location>
</feature>
<evidence type="ECO:0000259" key="3">
    <source>
        <dbReference type="Pfam" id="PF04909"/>
    </source>
</evidence>
<dbReference type="OrthoDB" id="1407586at2"/>
<dbReference type="InterPro" id="IPR032465">
    <property type="entry name" value="ACMSD"/>
</dbReference>
<dbReference type="PANTHER" id="PTHR21240">
    <property type="entry name" value="2-AMINO-3-CARBOXYLMUCONATE-6-SEMIALDEHYDE DECARBOXYLASE"/>
    <property type="match status" value="1"/>
</dbReference>
<proteinExistence type="predicted"/>
<dbReference type="SUPFAM" id="SSF51556">
    <property type="entry name" value="Metallo-dependent hydrolases"/>
    <property type="match status" value="1"/>
</dbReference>
<dbReference type="AlphaFoldDB" id="A0A1G7ADB1"/>
<gene>
    <name evidence="4" type="ORF">SAMN05421720_103268</name>
</gene>
<organism evidence="4 5">
    <name type="scientific">Rhodospira trueperi</name>
    <dbReference type="NCBI Taxonomy" id="69960"/>
    <lineage>
        <taxon>Bacteria</taxon>
        <taxon>Pseudomonadati</taxon>
        <taxon>Pseudomonadota</taxon>
        <taxon>Alphaproteobacteria</taxon>
        <taxon>Rhodospirillales</taxon>
        <taxon>Rhodospirillaceae</taxon>
        <taxon>Rhodospira</taxon>
    </lineage>
</organism>
<dbReference type="GO" id="GO:0016831">
    <property type="term" value="F:carboxy-lyase activity"/>
    <property type="evidence" value="ECO:0007669"/>
    <property type="project" value="InterPro"/>
</dbReference>
<sequence length="407" mass="46493">MTIHNCHIHLFTMKHVPDDYMGVARVFKKHPRLLRIASKGMKVANPFSDTDRLDRLAKFTKAGFNKSQEAVFNDIAKFYPDDTRFIVLPMDMEGMGYGKPAKGENGEDHGIASQHEELATLSVKTNGQVIPFVHFDPRRENDGPRQENGDSPKNAKECIEYWIEKRGFKGVKLYPPLGYSLDETVKEKDAGGNEKDEFRYLEVLEYCDEKKLPVMVHCSTGSVRAKRYRDRKDYASALASPKRYEPVLKRFTNLRLCMGHFGGSVAWNAYMRDPDGDGQYEKEANKTWLKDIRDLMEKYDNVYADISYTMFDFDSNIAMLSVLLEDPRIKPKVLFGSDFYMSENETLSEREHCIRIRHGLGLESFRQIAETNPLAYLGDGIDTPVVPMGPGVPPPPRPAEPSTWHFA</sequence>
<keyword evidence="4" id="KW-0378">Hydrolase</keyword>
<feature type="compositionally biased region" description="Basic and acidic residues" evidence="2">
    <location>
        <begin position="135"/>
        <end position="153"/>
    </location>
</feature>
<dbReference type="STRING" id="69960.SAMN05421720_103268"/>
<dbReference type="EMBL" id="FNAP01000003">
    <property type="protein sequence ID" value="SDE12457.1"/>
    <property type="molecule type" value="Genomic_DNA"/>
</dbReference>
<dbReference type="RefSeq" id="WP_092783963.1">
    <property type="nucleotide sequence ID" value="NZ_FNAP01000003.1"/>
</dbReference>
<dbReference type="InterPro" id="IPR006680">
    <property type="entry name" value="Amidohydro-rel"/>
</dbReference>
<dbReference type="InterPro" id="IPR032466">
    <property type="entry name" value="Metal_Hydrolase"/>
</dbReference>
<keyword evidence="5" id="KW-1185">Reference proteome</keyword>
<evidence type="ECO:0000313" key="5">
    <source>
        <dbReference type="Proteomes" id="UP000199412"/>
    </source>
</evidence>
<dbReference type="GO" id="GO:0016787">
    <property type="term" value="F:hydrolase activity"/>
    <property type="evidence" value="ECO:0007669"/>
    <property type="project" value="UniProtKB-KW"/>
</dbReference>
<accession>A0A1G7ADB1</accession>
<name>A0A1G7ADB1_9PROT</name>
<evidence type="ECO:0000313" key="4">
    <source>
        <dbReference type="EMBL" id="SDE12457.1"/>
    </source>
</evidence>
<dbReference type="GO" id="GO:0019748">
    <property type="term" value="P:secondary metabolic process"/>
    <property type="evidence" value="ECO:0007669"/>
    <property type="project" value="TreeGrafter"/>
</dbReference>
<dbReference type="PANTHER" id="PTHR21240:SF28">
    <property type="entry name" value="ISO-OROTATE DECARBOXYLASE (EUROFUNG)"/>
    <property type="match status" value="1"/>
</dbReference>
<evidence type="ECO:0000256" key="2">
    <source>
        <dbReference type="SAM" id="MobiDB-lite"/>
    </source>
</evidence>
<feature type="region of interest" description="Disordered" evidence="2">
    <location>
        <begin position="134"/>
        <end position="153"/>
    </location>
</feature>